<feature type="repeat" description="TPR" evidence="1">
    <location>
        <begin position="118"/>
        <end position="151"/>
    </location>
</feature>
<name>A3ZT95_9BACT</name>
<reference evidence="3 4" key="1">
    <citation type="submission" date="2006-02" db="EMBL/GenBank/DDBJ databases">
        <authorList>
            <person name="Amann R."/>
            <person name="Ferriera S."/>
            <person name="Johnson J."/>
            <person name="Kravitz S."/>
            <person name="Halpern A."/>
            <person name="Remington K."/>
            <person name="Beeson K."/>
            <person name="Tran B."/>
            <person name="Rogers Y.-H."/>
            <person name="Friedman R."/>
            <person name="Venter J.C."/>
        </authorList>
    </citation>
    <scope>NUCLEOTIDE SEQUENCE [LARGE SCALE GENOMIC DNA]</scope>
    <source>
        <strain evidence="3 4">DSM 3645</strain>
    </source>
</reference>
<dbReference type="eggNOG" id="COG0457">
    <property type="taxonomic scope" value="Bacteria"/>
</dbReference>
<dbReference type="Pfam" id="PF00515">
    <property type="entry name" value="TPR_1"/>
    <property type="match status" value="1"/>
</dbReference>
<dbReference type="PROSITE" id="PS50293">
    <property type="entry name" value="TPR_REGION"/>
    <property type="match status" value="1"/>
</dbReference>
<comment type="caution">
    <text evidence="3">The sequence shown here is derived from an EMBL/GenBank/DDBJ whole genome shotgun (WGS) entry which is preliminary data.</text>
</comment>
<feature type="region of interest" description="Disordered" evidence="2">
    <location>
        <begin position="356"/>
        <end position="379"/>
    </location>
</feature>
<gene>
    <name evidence="3" type="ORF">DSM3645_19168</name>
</gene>
<evidence type="ECO:0000256" key="1">
    <source>
        <dbReference type="PROSITE-ProRule" id="PRU00339"/>
    </source>
</evidence>
<dbReference type="Proteomes" id="UP000004358">
    <property type="component" value="Unassembled WGS sequence"/>
</dbReference>
<keyword evidence="1" id="KW-0802">TPR repeat</keyword>
<dbReference type="SMART" id="SM00028">
    <property type="entry name" value="TPR"/>
    <property type="match status" value="4"/>
</dbReference>
<protein>
    <submittedName>
        <fullName evidence="3">Uncharacterized protein</fullName>
    </submittedName>
</protein>
<dbReference type="PANTHER" id="PTHR44809:SF1">
    <property type="entry name" value="PROTEIN O-MANNOSYL-TRANSFERASE TMTC1"/>
    <property type="match status" value="1"/>
</dbReference>
<dbReference type="PROSITE" id="PS51257">
    <property type="entry name" value="PROKAR_LIPOPROTEIN"/>
    <property type="match status" value="1"/>
</dbReference>
<evidence type="ECO:0000313" key="4">
    <source>
        <dbReference type="Proteomes" id="UP000004358"/>
    </source>
</evidence>
<proteinExistence type="predicted"/>
<dbReference type="STRING" id="314230.DSM3645_19168"/>
<accession>A3ZT95</accession>
<evidence type="ECO:0000313" key="3">
    <source>
        <dbReference type="EMBL" id="EAQ80148.1"/>
    </source>
</evidence>
<dbReference type="Gene3D" id="1.25.40.10">
    <property type="entry name" value="Tetratricopeptide repeat domain"/>
    <property type="match status" value="1"/>
</dbReference>
<dbReference type="InterPro" id="IPR011990">
    <property type="entry name" value="TPR-like_helical_dom_sf"/>
</dbReference>
<dbReference type="AlphaFoldDB" id="A3ZT95"/>
<feature type="repeat" description="TPR" evidence="1">
    <location>
        <begin position="182"/>
        <end position="215"/>
    </location>
</feature>
<sequence>MNARLQTQTIVNIMNKYAPLAVLVSIACVGCASTHNGGLFSSVRPGPTNFNQELSLARLSERQNKTESAERIYHSILKHQPDNVVANHRLGVMSAKRGLHDEATKYFQTAEAAGLRSAEFYNDYGYLHYLQNETETAEQYFQKSLAVDASYRSTHNNLGLILGESQRYDESLKHFLLAVDEGEAYANLAFIQSQMGDLETAERNYHRALELDPELKRAAQALVQIASRRGTVKPVDRIPGNQEKQSADRVAKNLRQAETDVVAASVNEAIAAKPTAPTEQAIATLSSDAVAPASFMTEKSSAAASIETQQQVADAGQASLETKVESSMTSKSGLHYPQIMSLPPSLQTSHIRRSLNANPNAASRLGFAENTLRDTPRSE</sequence>
<organism evidence="3 4">
    <name type="scientific">Blastopirellula marina DSM 3645</name>
    <dbReference type="NCBI Taxonomy" id="314230"/>
    <lineage>
        <taxon>Bacteria</taxon>
        <taxon>Pseudomonadati</taxon>
        <taxon>Planctomycetota</taxon>
        <taxon>Planctomycetia</taxon>
        <taxon>Pirellulales</taxon>
        <taxon>Pirellulaceae</taxon>
        <taxon>Blastopirellula</taxon>
    </lineage>
</organism>
<dbReference type="SUPFAM" id="SSF48452">
    <property type="entry name" value="TPR-like"/>
    <property type="match status" value="1"/>
</dbReference>
<dbReference type="Pfam" id="PF13432">
    <property type="entry name" value="TPR_16"/>
    <property type="match status" value="1"/>
</dbReference>
<dbReference type="EMBL" id="AANZ01000010">
    <property type="protein sequence ID" value="EAQ80148.1"/>
    <property type="molecule type" value="Genomic_DNA"/>
</dbReference>
<dbReference type="InterPro" id="IPR019734">
    <property type="entry name" value="TPR_rpt"/>
</dbReference>
<dbReference type="PANTHER" id="PTHR44809">
    <property type="match status" value="1"/>
</dbReference>
<dbReference type="HOGENOM" id="CLU_728951_0_0_0"/>
<evidence type="ECO:0000256" key="2">
    <source>
        <dbReference type="SAM" id="MobiDB-lite"/>
    </source>
</evidence>
<dbReference type="InterPro" id="IPR052943">
    <property type="entry name" value="TMTC_O-mannosyl-trnsfr"/>
</dbReference>
<dbReference type="PROSITE" id="PS50005">
    <property type="entry name" value="TPR"/>
    <property type="match status" value="2"/>
</dbReference>